<dbReference type="Proteomes" id="UP001152795">
    <property type="component" value="Unassembled WGS sequence"/>
</dbReference>
<reference evidence="1" key="1">
    <citation type="submission" date="2020-04" db="EMBL/GenBank/DDBJ databases">
        <authorList>
            <person name="Alioto T."/>
            <person name="Alioto T."/>
            <person name="Gomez Garrido J."/>
        </authorList>
    </citation>
    <scope>NUCLEOTIDE SEQUENCE</scope>
    <source>
        <strain evidence="1">A484AB</strain>
    </source>
</reference>
<accession>A0A6S7HRN2</accession>
<dbReference type="AlphaFoldDB" id="A0A6S7HRN2"/>
<comment type="caution">
    <text evidence="1">The sequence shown here is derived from an EMBL/GenBank/DDBJ whole genome shotgun (WGS) entry which is preliminary data.</text>
</comment>
<sequence>MGMVYCQKYLAKCCLFARKSNITADRESRENNHSLKWMINKQMLQDSLHQLRFQPDIDLFASRVNNQFTSYAAYRPDPNAIAVDAFTMQWTDLKFYAFPPFSVVSKVLSKICQEKAEGILVLPNWPTQSWFAKAMQMLVQPPVHLKQRRNLLILPPKQMDLHPLHAKLSLIVCHLSASIKTSSYLLKTKVIRGVNSQLLLSFVKPNAPVSKDTIARWIKTVLQLPGIDLFPKNYVSLVPPESERLHVIKDILGHMSCEEPVNIPATCLQSETSIDSNLRSQLRNAKELNFCIVVHCTEKLHRIFLLAKEYDLLGPRYRWFLTSFMEINWTLKELPENLISIELNHNNGVAKLQHGGCGHPSYLNDAFMLVTSLESELRTDFARLPTRR</sequence>
<dbReference type="PANTHER" id="PTHR33050">
    <property type="entry name" value="REVERSE TRANSCRIPTASE DOMAIN-CONTAINING PROTEIN"/>
    <property type="match status" value="1"/>
</dbReference>
<keyword evidence="2" id="KW-1185">Reference proteome</keyword>
<name>A0A6S7HRN2_PARCT</name>
<organism evidence="1 2">
    <name type="scientific">Paramuricea clavata</name>
    <name type="common">Red gorgonian</name>
    <name type="synonym">Violescent sea-whip</name>
    <dbReference type="NCBI Taxonomy" id="317549"/>
    <lineage>
        <taxon>Eukaryota</taxon>
        <taxon>Metazoa</taxon>
        <taxon>Cnidaria</taxon>
        <taxon>Anthozoa</taxon>
        <taxon>Octocorallia</taxon>
        <taxon>Malacalcyonacea</taxon>
        <taxon>Plexauridae</taxon>
        <taxon>Paramuricea</taxon>
    </lineage>
</organism>
<dbReference type="PANTHER" id="PTHR33050:SF7">
    <property type="entry name" value="RIBONUCLEASE H"/>
    <property type="match status" value="1"/>
</dbReference>
<dbReference type="EMBL" id="CACRXK020005887">
    <property type="protein sequence ID" value="CAB4007716.1"/>
    <property type="molecule type" value="Genomic_DNA"/>
</dbReference>
<evidence type="ECO:0000313" key="1">
    <source>
        <dbReference type="EMBL" id="CAB4007716.1"/>
    </source>
</evidence>
<gene>
    <name evidence="1" type="ORF">PACLA_8A019667</name>
</gene>
<protein>
    <submittedName>
        <fullName evidence="1">Uncharacterized protein</fullName>
    </submittedName>
</protein>
<evidence type="ECO:0000313" key="2">
    <source>
        <dbReference type="Proteomes" id="UP001152795"/>
    </source>
</evidence>
<proteinExistence type="predicted"/>
<dbReference type="OrthoDB" id="2371919at2759"/>
<dbReference type="InterPro" id="IPR052055">
    <property type="entry name" value="Hepadnavirus_pol/RT"/>
</dbReference>